<keyword evidence="2" id="KW-1185">Reference proteome</keyword>
<sequence length="224" mass="25649">MTDSLIQEKELLAASVVEDYLQQNPDFFQHYPTLLPQLRLPHQQRGTVSLVERQLELQREKIYMLEEDITRLMSVARQNEHIFIALNALHISIHQATTFNDITVALQQFADAMPQVKYCRLLGLEQGKANLQPHQLLLNRRLQAQNVYLGRLNQEEQQGLFPAQVHSVALLRIDKNNNADSKEPLAILAFGSELDDHFQPGMDVLFLRHLVTLLALILPPYVSA</sequence>
<organism evidence="1 2">
    <name type="scientific">Alishewanella longhuensis</name>
    <dbReference type="NCBI Taxonomy" id="1091037"/>
    <lineage>
        <taxon>Bacteria</taxon>
        <taxon>Pseudomonadati</taxon>
        <taxon>Pseudomonadota</taxon>
        <taxon>Gammaproteobacteria</taxon>
        <taxon>Alteromonadales</taxon>
        <taxon>Alteromonadaceae</taxon>
        <taxon>Alishewanella</taxon>
    </lineage>
</organism>
<dbReference type="Pfam" id="PF04340">
    <property type="entry name" value="DUF484"/>
    <property type="match status" value="1"/>
</dbReference>
<protein>
    <recommendedName>
        <fullName evidence="3">DUF484 domain-containing protein</fullName>
    </recommendedName>
</protein>
<dbReference type="EMBL" id="BNAO01000009">
    <property type="protein sequence ID" value="GHG75953.1"/>
    <property type="molecule type" value="Genomic_DNA"/>
</dbReference>
<gene>
    <name evidence="1" type="ORF">GCM10010919_30670</name>
</gene>
<evidence type="ECO:0008006" key="3">
    <source>
        <dbReference type="Google" id="ProtNLM"/>
    </source>
</evidence>
<dbReference type="PANTHER" id="PTHR38765">
    <property type="entry name" value="DUF484 DOMAIN-CONTAINING PROTEIN"/>
    <property type="match status" value="1"/>
</dbReference>
<reference evidence="2" key="1">
    <citation type="journal article" date="2019" name="Int. J. Syst. Evol. Microbiol.">
        <title>The Global Catalogue of Microorganisms (GCM) 10K type strain sequencing project: providing services to taxonomists for standard genome sequencing and annotation.</title>
        <authorList>
            <consortium name="The Broad Institute Genomics Platform"/>
            <consortium name="The Broad Institute Genome Sequencing Center for Infectious Disease"/>
            <person name="Wu L."/>
            <person name="Ma J."/>
        </authorList>
    </citation>
    <scope>NUCLEOTIDE SEQUENCE [LARGE SCALE GENOMIC DNA]</scope>
    <source>
        <strain evidence="2">CGMCC 1.7003</strain>
    </source>
</reference>
<proteinExistence type="predicted"/>
<comment type="caution">
    <text evidence="1">The sequence shown here is derived from an EMBL/GenBank/DDBJ whole genome shotgun (WGS) entry which is preliminary data.</text>
</comment>
<dbReference type="Gene3D" id="3.30.450.40">
    <property type="match status" value="1"/>
</dbReference>
<dbReference type="PANTHER" id="PTHR38765:SF1">
    <property type="entry name" value="DUF484 DOMAIN-CONTAINING PROTEIN"/>
    <property type="match status" value="1"/>
</dbReference>
<dbReference type="RefSeq" id="WP_189433920.1">
    <property type="nucleotide sequence ID" value="NZ_BNAO01000009.1"/>
</dbReference>
<name>A0ABQ3L1R7_9ALTE</name>
<dbReference type="Proteomes" id="UP000659697">
    <property type="component" value="Unassembled WGS sequence"/>
</dbReference>
<evidence type="ECO:0000313" key="2">
    <source>
        <dbReference type="Proteomes" id="UP000659697"/>
    </source>
</evidence>
<accession>A0ABQ3L1R7</accession>
<dbReference type="InterPro" id="IPR007435">
    <property type="entry name" value="DUF484"/>
</dbReference>
<dbReference type="InterPro" id="IPR029016">
    <property type="entry name" value="GAF-like_dom_sf"/>
</dbReference>
<evidence type="ECO:0000313" key="1">
    <source>
        <dbReference type="EMBL" id="GHG75953.1"/>
    </source>
</evidence>